<evidence type="ECO:0000313" key="3">
    <source>
        <dbReference type="EMBL" id="QDT04426.1"/>
    </source>
</evidence>
<evidence type="ECO:0000256" key="2">
    <source>
        <dbReference type="HAMAP-Rule" id="MF_00634"/>
    </source>
</evidence>
<organism evidence="3 4">
    <name type="scientific">Rubripirellula lacrimiformis</name>
    <dbReference type="NCBI Taxonomy" id="1930273"/>
    <lineage>
        <taxon>Bacteria</taxon>
        <taxon>Pseudomonadati</taxon>
        <taxon>Planctomycetota</taxon>
        <taxon>Planctomycetia</taxon>
        <taxon>Pirellulales</taxon>
        <taxon>Pirellulaceae</taxon>
        <taxon>Rubripirellula</taxon>
    </lineage>
</organism>
<dbReference type="PANTHER" id="PTHR13420">
    <property type="entry name" value="UPF0235 PROTEIN C15ORF40"/>
    <property type="match status" value="1"/>
</dbReference>
<dbReference type="HAMAP" id="MF_00634">
    <property type="entry name" value="UPF0235"/>
    <property type="match status" value="1"/>
</dbReference>
<reference evidence="3 4" key="1">
    <citation type="submission" date="2019-02" db="EMBL/GenBank/DDBJ databases">
        <title>Deep-cultivation of Planctomycetes and their phenomic and genomic characterization uncovers novel biology.</title>
        <authorList>
            <person name="Wiegand S."/>
            <person name="Jogler M."/>
            <person name="Boedeker C."/>
            <person name="Pinto D."/>
            <person name="Vollmers J."/>
            <person name="Rivas-Marin E."/>
            <person name="Kohn T."/>
            <person name="Peeters S.H."/>
            <person name="Heuer A."/>
            <person name="Rast P."/>
            <person name="Oberbeckmann S."/>
            <person name="Bunk B."/>
            <person name="Jeske O."/>
            <person name="Meyerdierks A."/>
            <person name="Storesund J.E."/>
            <person name="Kallscheuer N."/>
            <person name="Luecker S."/>
            <person name="Lage O.M."/>
            <person name="Pohl T."/>
            <person name="Merkel B.J."/>
            <person name="Hornburger P."/>
            <person name="Mueller R.-W."/>
            <person name="Bruemmer F."/>
            <person name="Labrenz M."/>
            <person name="Spormann A.M."/>
            <person name="Op den Camp H."/>
            <person name="Overmann J."/>
            <person name="Amann R."/>
            <person name="Jetten M.S.M."/>
            <person name="Mascher T."/>
            <person name="Medema M.H."/>
            <person name="Devos D.P."/>
            <person name="Kaster A.-K."/>
            <person name="Ovreas L."/>
            <person name="Rohde M."/>
            <person name="Galperin M.Y."/>
            <person name="Jogler C."/>
        </authorList>
    </citation>
    <scope>NUCLEOTIDE SEQUENCE [LARGE SCALE GENOMIC DNA]</scope>
    <source>
        <strain evidence="3 4">K22_7</strain>
    </source>
</reference>
<dbReference type="Gene3D" id="3.30.1200.10">
    <property type="entry name" value="YggU-like"/>
    <property type="match status" value="1"/>
</dbReference>
<dbReference type="Proteomes" id="UP000318538">
    <property type="component" value="Chromosome"/>
</dbReference>
<comment type="similarity">
    <text evidence="1 2">Belongs to the UPF0235 family.</text>
</comment>
<dbReference type="InterPro" id="IPR036591">
    <property type="entry name" value="YggU-like_sf"/>
</dbReference>
<accession>A0A517NBB5</accession>
<gene>
    <name evidence="3" type="ORF">K227x_28170</name>
</gene>
<protein>
    <recommendedName>
        <fullName evidence="2">UPF0235 protein K227x_28170</fullName>
    </recommendedName>
</protein>
<name>A0A517NBB5_9BACT</name>
<sequence length="93" mass="9982">MTLASLRIEVHATASARRNHVGGSHDGALRVSVTAVADKGKANKAIAKLLAKSLGVRPSQVELIRGQTNRRKLFEVSDPPANLQKTIDQLMAE</sequence>
<evidence type="ECO:0000256" key="1">
    <source>
        <dbReference type="ARBA" id="ARBA00010364"/>
    </source>
</evidence>
<dbReference type="SMART" id="SM01152">
    <property type="entry name" value="DUF167"/>
    <property type="match status" value="1"/>
</dbReference>
<dbReference type="KEGG" id="rlc:K227x_28170"/>
<dbReference type="GO" id="GO:0005737">
    <property type="term" value="C:cytoplasm"/>
    <property type="evidence" value="ECO:0007669"/>
    <property type="project" value="TreeGrafter"/>
</dbReference>
<dbReference type="SUPFAM" id="SSF69786">
    <property type="entry name" value="YggU-like"/>
    <property type="match status" value="1"/>
</dbReference>
<proteinExistence type="inferred from homology"/>
<dbReference type="AlphaFoldDB" id="A0A517NBB5"/>
<dbReference type="RefSeq" id="WP_218933977.1">
    <property type="nucleotide sequence ID" value="NZ_CP036525.1"/>
</dbReference>
<dbReference type="PANTHER" id="PTHR13420:SF7">
    <property type="entry name" value="UPF0235 PROTEIN C15ORF40"/>
    <property type="match status" value="1"/>
</dbReference>
<dbReference type="InterPro" id="IPR003746">
    <property type="entry name" value="DUF167"/>
</dbReference>
<dbReference type="EMBL" id="CP036525">
    <property type="protein sequence ID" value="QDT04426.1"/>
    <property type="molecule type" value="Genomic_DNA"/>
</dbReference>
<keyword evidence="4" id="KW-1185">Reference proteome</keyword>
<dbReference type="Pfam" id="PF02594">
    <property type="entry name" value="DUF167"/>
    <property type="match status" value="1"/>
</dbReference>
<dbReference type="NCBIfam" id="TIGR00251">
    <property type="entry name" value="DUF167 family protein"/>
    <property type="match status" value="1"/>
</dbReference>
<evidence type="ECO:0000313" key="4">
    <source>
        <dbReference type="Proteomes" id="UP000318538"/>
    </source>
</evidence>